<reference evidence="2 3" key="1">
    <citation type="submission" date="2016-10" db="EMBL/GenBank/DDBJ databases">
        <authorList>
            <person name="Varghese N."/>
            <person name="Submissions S."/>
        </authorList>
    </citation>
    <scope>NUCLEOTIDE SEQUENCE [LARGE SCALE GENOMIC DNA]</scope>
    <source>
        <strain evidence="2 3">CIP 109853</strain>
    </source>
</reference>
<dbReference type="RefSeq" id="WP_069519511.1">
    <property type="nucleotide sequence ID" value="NZ_FOFP01000017.1"/>
</dbReference>
<evidence type="ECO:0000313" key="3">
    <source>
        <dbReference type="Proteomes" id="UP000198512"/>
    </source>
</evidence>
<evidence type="ECO:0000256" key="1">
    <source>
        <dbReference type="SAM" id="SignalP"/>
    </source>
</evidence>
<feature type="signal peptide" evidence="1">
    <location>
        <begin position="1"/>
        <end position="24"/>
    </location>
</feature>
<evidence type="ECO:0000313" key="2">
    <source>
        <dbReference type="EMBL" id="SER19972.1"/>
    </source>
</evidence>
<dbReference type="Proteomes" id="UP000198512">
    <property type="component" value="Unassembled WGS sequence"/>
</dbReference>
<organism evidence="2 3">
    <name type="scientific">Pseudomonas cuatrocienegasensis</name>
    <dbReference type="NCBI Taxonomy" id="543360"/>
    <lineage>
        <taxon>Bacteria</taxon>
        <taxon>Pseudomonadati</taxon>
        <taxon>Pseudomonadota</taxon>
        <taxon>Gammaproteobacteria</taxon>
        <taxon>Pseudomonadales</taxon>
        <taxon>Pseudomonadaceae</taxon>
        <taxon>Pseudomonas</taxon>
    </lineage>
</organism>
<comment type="caution">
    <text evidence="2">The sequence shown here is derived from an EMBL/GenBank/DDBJ whole genome shotgun (WGS) entry which is preliminary data.</text>
</comment>
<dbReference type="Pfam" id="PF13617">
    <property type="entry name" value="Lipoprotein_19"/>
    <property type="match status" value="1"/>
</dbReference>
<name>A0ABY1BMQ3_9PSED</name>
<accession>A0ABY1BMQ3</accession>
<keyword evidence="3" id="KW-1185">Reference proteome</keyword>
<feature type="chain" id="PRO_5046287845" evidence="1">
    <location>
        <begin position="25"/>
        <end position="69"/>
    </location>
</feature>
<keyword evidence="1" id="KW-0732">Signal</keyword>
<protein>
    <submittedName>
        <fullName evidence="2">YnbE-like lipoprotein</fullName>
    </submittedName>
</protein>
<dbReference type="InterPro" id="IPR025985">
    <property type="entry name" value="YnbE"/>
</dbReference>
<sequence>MTRPPHWSLPRGLLALLLVLSPLACTPTVQLAMPNEPININLNVKIEHEIYIKVDKALDSMFSESSGLF</sequence>
<dbReference type="EMBL" id="FOFP01000017">
    <property type="protein sequence ID" value="SER19972.1"/>
    <property type="molecule type" value="Genomic_DNA"/>
</dbReference>
<gene>
    <name evidence="2" type="ORF">SAMN05216600_11765</name>
</gene>
<proteinExistence type="predicted"/>